<dbReference type="Gene3D" id="1.10.287.800">
    <property type="entry name" value="protein ne1242"/>
    <property type="match status" value="1"/>
</dbReference>
<comment type="caution">
    <text evidence="1">The sequence shown here is derived from an EMBL/GenBank/DDBJ whole genome shotgun (WGS) entry which is preliminary data.</text>
</comment>
<gene>
    <name evidence="1" type="ORF">UW90_C0004G0012</name>
</gene>
<accession>A0A0G1NAT6</accession>
<proteinExistence type="predicted"/>
<dbReference type="EMBL" id="LCKD01000004">
    <property type="protein sequence ID" value="KKT90207.1"/>
    <property type="molecule type" value="Genomic_DNA"/>
</dbReference>
<dbReference type="AlphaFoldDB" id="A0A0G1NAT6"/>
<evidence type="ECO:0000313" key="1">
    <source>
        <dbReference type="EMBL" id="KKT90207.1"/>
    </source>
</evidence>
<reference evidence="1 2" key="1">
    <citation type="journal article" date="2015" name="Nature">
        <title>rRNA introns, odd ribosomes, and small enigmatic genomes across a large radiation of phyla.</title>
        <authorList>
            <person name="Brown C.T."/>
            <person name="Hug L.A."/>
            <person name="Thomas B.C."/>
            <person name="Sharon I."/>
            <person name="Castelle C.J."/>
            <person name="Singh A."/>
            <person name="Wilkins M.J."/>
            <person name="Williams K.H."/>
            <person name="Banfield J.F."/>
        </authorList>
    </citation>
    <scope>NUCLEOTIDE SEQUENCE [LARGE SCALE GENOMIC DNA]</scope>
</reference>
<name>A0A0G1NAT6_9BACT</name>
<protein>
    <submittedName>
        <fullName evidence="1">Uncharacterized protein</fullName>
    </submittedName>
</protein>
<dbReference type="Proteomes" id="UP000034368">
    <property type="component" value="Unassembled WGS sequence"/>
</dbReference>
<sequence length="91" mass="10383">MELEKTVGKYAQSVARWSSVRQGKSEKEVMMAADQNRKLAHNILIDIVNQISREYKKLGLTNSWRSDIIGNTRAELGDWALTIARKALNHE</sequence>
<organism evidence="1 2">
    <name type="scientific">Candidatus Yanofskybacteria bacterium GW2011_GWB1_45_11</name>
    <dbReference type="NCBI Taxonomy" id="1619026"/>
    <lineage>
        <taxon>Bacteria</taxon>
        <taxon>Candidatus Yanofskyibacteriota</taxon>
    </lineage>
</organism>
<evidence type="ECO:0000313" key="2">
    <source>
        <dbReference type="Proteomes" id="UP000034368"/>
    </source>
</evidence>